<accession>A0ABR7E2E2</accession>
<evidence type="ECO:0000313" key="3">
    <source>
        <dbReference type="EMBL" id="MBC5643254.1"/>
    </source>
</evidence>
<organism evidence="3 4">
    <name type="scientific">Parabacteroides segnis</name>
    <dbReference type="NCBI Taxonomy" id="2763058"/>
    <lineage>
        <taxon>Bacteria</taxon>
        <taxon>Pseudomonadati</taxon>
        <taxon>Bacteroidota</taxon>
        <taxon>Bacteroidia</taxon>
        <taxon>Bacteroidales</taxon>
        <taxon>Tannerellaceae</taxon>
        <taxon>Parabacteroides</taxon>
    </lineage>
</organism>
<keyword evidence="4" id="KW-1185">Reference proteome</keyword>
<dbReference type="PANTHER" id="PTHR45632:SF3">
    <property type="entry name" value="KELCH-LIKE PROTEIN 32"/>
    <property type="match status" value="1"/>
</dbReference>
<dbReference type="Pfam" id="PF01344">
    <property type="entry name" value="Kelch_1"/>
    <property type="match status" value="1"/>
</dbReference>
<dbReference type="Proteomes" id="UP000644010">
    <property type="component" value="Unassembled WGS sequence"/>
</dbReference>
<dbReference type="InterPro" id="IPR015915">
    <property type="entry name" value="Kelch-typ_b-propeller"/>
</dbReference>
<gene>
    <name evidence="3" type="ORF">H8S77_10200</name>
</gene>
<protein>
    <submittedName>
        <fullName evidence="3">Uncharacterized protein</fullName>
    </submittedName>
</protein>
<name>A0ABR7E2E2_9BACT</name>
<sequence length="742" mass="82254">MKQLYFLITILSLLLFGCLEDPEMNTGLQNALKPEFEKFSGDDITKTATTILAKATIKKENGSPVTERGFQYWEEKSSSTRKVTDEEKEGKGTYSLTISQLTDGETYMICPYAINGVGISYGDTIKVNTNPGTGRVKTSVIDDEAVDATSVDVKGIIAEKGEGDYEDYGFRLFNAEKDTTFNRERGVELWDDSVLVYTIKGLEPNTEYFVEAYVKNKFGTFSSDGKVKFTTKDGLPKLGSISIKGEAAYDYVDLRAELISEGDSAVKEFGFCWGTDIKTPGRPNIEEDSTVQALSLGNDNFFEARIENLKAATNYYVIAYATNAFGTRYSNDTIRVVTKRDLPTIFLNDPSTYVMDAGVVTIGGELQSEGKTPVTKLAIYYSSTSAPGPKNYEGKKEFTTADLDEDKKFNISIEGMKGGKTYSVRAYATNESGDTPSNEVKSFTTPSIFGNDLATFPGTGRVEFATFCANNQIYVLGGSSGTGYVKDLYGYSPSENKWAALASYKENAYGISVCTQDDNVYSVAGITSARWYTELYTYSSNTWTQFASLETDKKMECIFPTSFVYKDSIILIGGESLGEGNLAVRDTIYRYDMVNQEWTGCGNFPVPIKAGVSITSGDSVFVGLGNKPEDGPDERGLWINTSGDWSDWGSEPLAVVPPEMKNVCSGVLFKDCLYYIDNGGVIWRFNLTTKDWSKMSSFPKKLTNTPVDYRIFLLNDTIYIFLINYYSSYLKTYDPLWDVPQK</sequence>
<dbReference type="SMART" id="SM00612">
    <property type="entry name" value="Kelch"/>
    <property type="match status" value="1"/>
</dbReference>
<evidence type="ECO:0000256" key="1">
    <source>
        <dbReference type="ARBA" id="ARBA00022441"/>
    </source>
</evidence>
<dbReference type="InterPro" id="IPR006652">
    <property type="entry name" value="Kelch_1"/>
</dbReference>
<dbReference type="SUPFAM" id="SSF49265">
    <property type="entry name" value="Fibronectin type III"/>
    <property type="match status" value="2"/>
</dbReference>
<dbReference type="RefSeq" id="WP_186959328.1">
    <property type="nucleotide sequence ID" value="NZ_JACOOI010000009.1"/>
</dbReference>
<dbReference type="InterPro" id="IPR036116">
    <property type="entry name" value="FN3_sf"/>
</dbReference>
<reference evidence="3 4" key="1">
    <citation type="submission" date="2020-08" db="EMBL/GenBank/DDBJ databases">
        <title>Genome public.</title>
        <authorList>
            <person name="Liu C."/>
            <person name="Sun Q."/>
        </authorList>
    </citation>
    <scope>NUCLEOTIDE SEQUENCE [LARGE SCALE GENOMIC DNA]</scope>
    <source>
        <strain evidence="3 4">BX2</strain>
    </source>
</reference>
<comment type="caution">
    <text evidence="3">The sequence shown here is derived from an EMBL/GenBank/DDBJ whole genome shotgun (WGS) entry which is preliminary data.</text>
</comment>
<dbReference type="SUPFAM" id="SSF117281">
    <property type="entry name" value="Kelch motif"/>
    <property type="match status" value="1"/>
</dbReference>
<dbReference type="Gene3D" id="2.120.10.80">
    <property type="entry name" value="Kelch-type beta propeller"/>
    <property type="match status" value="2"/>
</dbReference>
<dbReference type="PANTHER" id="PTHR45632">
    <property type="entry name" value="LD33804P"/>
    <property type="match status" value="1"/>
</dbReference>
<proteinExistence type="predicted"/>
<keyword evidence="1" id="KW-0880">Kelch repeat</keyword>
<dbReference type="PROSITE" id="PS51257">
    <property type="entry name" value="PROKAR_LIPOPROTEIN"/>
    <property type="match status" value="1"/>
</dbReference>
<keyword evidence="2" id="KW-0677">Repeat</keyword>
<evidence type="ECO:0000313" key="4">
    <source>
        <dbReference type="Proteomes" id="UP000644010"/>
    </source>
</evidence>
<evidence type="ECO:0000256" key="2">
    <source>
        <dbReference type="ARBA" id="ARBA00022737"/>
    </source>
</evidence>
<dbReference type="EMBL" id="JACOOI010000009">
    <property type="protein sequence ID" value="MBC5643254.1"/>
    <property type="molecule type" value="Genomic_DNA"/>
</dbReference>